<comment type="catalytic activity">
    <reaction evidence="14">
        <text>a CDP-1,2-diacyl-sn-glycerol + sn-glycerol 3-phosphate = a 1,2-diacyl-sn-glycero-3-phospho-(1'-sn-glycero-3'-phosphate) + CMP + H(+)</text>
        <dbReference type="Rhea" id="RHEA:12593"/>
        <dbReference type="ChEBI" id="CHEBI:15378"/>
        <dbReference type="ChEBI" id="CHEBI:57597"/>
        <dbReference type="ChEBI" id="CHEBI:58332"/>
        <dbReference type="ChEBI" id="CHEBI:60110"/>
        <dbReference type="ChEBI" id="CHEBI:60377"/>
        <dbReference type="EC" id="2.7.8.5"/>
    </reaction>
</comment>
<evidence type="ECO:0000256" key="15">
    <source>
        <dbReference type="RuleBase" id="RU003750"/>
    </source>
</evidence>
<keyword evidence="11 16" id="KW-0472">Membrane</keyword>
<dbReference type="Proteomes" id="UP001139125">
    <property type="component" value="Unassembled WGS sequence"/>
</dbReference>
<evidence type="ECO:0000256" key="10">
    <source>
        <dbReference type="ARBA" id="ARBA00023098"/>
    </source>
</evidence>
<sequence>MKNIPNILSAIRMVLAPIFLFMYIQDELIWRSLSIAVFATAAVTDYFDGKIARYYQLESDFGVFIDPLADKFLTFAGFFCLPFLDVSQFPWWAVILIVIRDVFITALRLYASRKKIPLKTRFTAKAKTMVQMLFLYTVLLLGVFKQADIEFADAAAQFFNSGVLYYVMMFVTALTVYSGAEYIWSNSQLFKTQNQPS</sequence>
<evidence type="ECO:0000256" key="6">
    <source>
        <dbReference type="ARBA" id="ARBA00022516"/>
    </source>
</evidence>
<dbReference type="PANTHER" id="PTHR14269:SF11">
    <property type="entry name" value="CDP-DIACYLGLYCEROL--GLYCEROL-3-PHOSPHATE 3-PHOSPHATIDYLTRANSFERASE"/>
    <property type="match status" value="1"/>
</dbReference>
<keyword evidence="10" id="KW-0443">Lipid metabolism</keyword>
<feature type="transmembrane region" description="Helical" evidence="16">
    <location>
        <begin position="122"/>
        <end position="144"/>
    </location>
</feature>
<dbReference type="RefSeq" id="WP_255131877.1">
    <property type="nucleotide sequence ID" value="NZ_JANDBC010000001.1"/>
</dbReference>
<feature type="transmembrane region" description="Helical" evidence="16">
    <location>
        <begin position="164"/>
        <end position="184"/>
    </location>
</feature>
<dbReference type="InterPro" id="IPR004570">
    <property type="entry name" value="Phosphatidylglycerol_P_synth"/>
</dbReference>
<keyword evidence="12" id="KW-0594">Phospholipid biosynthesis</keyword>
<comment type="pathway">
    <text evidence="2">Phospholipid metabolism; phosphatidylglycerol biosynthesis; phosphatidylglycerol from CDP-diacylglycerol: step 1/2.</text>
</comment>
<dbReference type="AlphaFoldDB" id="A0A9X2L0V0"/>
<dbReference type="InterPro" id="IPR048254">
    <property type="entry name" value="CDP_ALCOHOL_P_TRANSF_CS"/>
</dbReference>
<keyword evidence="7 15" id="KW-0808">Transferase</keyword>
<dbReference type="InterPro" id="IPR050324">
    <property type="entry name" value="CDP-alcohol_PTase-I"/>
</dbReference>
<dbReference type="InterPro" id="IPR000462">
    <property type="entry name" value="CDP-OH_P_trans"/>
</dbReference>
<evidence type="ECO:0000256" key="7">
    <source>
        <dbReference type="ARBA" id="ARBA00022679"/>
    </source>
</evidence>
<evidence type="ECO:0000256" key="8">
    <source>
        <dbReference type="ARBA" id="ARBA00022692"/>
    </source>
</evidence>
<evidence type="ECO:0000256" key="4">
    <source>
        <dbReference type="ARBA" id="ARBA00013170"/>
    </source>
</evidence>
<reference evidence="17" key="1">
    <citation type="submission" date="2022-06" db="EMBL/GenBank/DDBJ databases">
        <title>Gracilimonas sp. CAU 1638 isolated from sea sediment.</title>
        <authorList>
            <person name="Kim W."/>
        </authorList>
    </citation>
    <scope>NUCLEOTIDE SEQUENCE</scope>
    <source>
        <strain evidence="17">CAU 1638</strain>
    </source>
</reference>
<protein>
    <recommendedName>
        <fullName evidence="5">CDP-diacylglycerol--glycerol-3-phosphate 3-phosphatidyltransferase</fullName>
        <ecNumber evidence="4">2.7.8.5</ecNumber>
    </recommendedName>
</protein>
<organism evidence="17 18">
    <name type="scientific">Gracilimonas sediminicola</name>
    <dbReference type="NCBI Taxonomy" id="2952158"/>
    <lineage>
        <taxon>Bacteria</taxon>
        <taxon>Pseudomonadati</taxon>
        <taxon>Balneolota</taxon>
        <taxon>Balneolia</taxon>
        <taxon>Balneolales</taxon>
        <taxon>Balneolaceae</taxon>
        <taxon>Gracilimonas</taxon>
    </lineage>
</organism>
<evidence type="ECO:0000256" key="16">
    <source>
        <dbReference type="SAM" id="Phobius"/>
    </source>
</evidence>
<proteinExistence type="inferred from homology"/>
<comment type="caution">
    <text evidence="17">The sequence shown here is derived from an EMBL/GenBank/DDBJ whole genome shotgun (WGS) entry which is preliminary data.</text>
</comment>
<accession>A0A9X2L0V0</accession>
<dbReference type="EC" id="2.7.8.5" evidence="4"/>
<dbReference type="GO" id="GO:0016020">
    <property type="term" value="C:membrane"/>
    <property type="evidence" value="ECO:0007669"/>
    <property type="project" value="UniProtKB-SubCell"/>
</dbReference>
<dbReference type="PIRSF" id="PIRSF000847">
    <property type="entry name" value="Phos_ph_gly_syn"/>
    <property type="match status" value="1"/>
</dbReference>
<evidence type="ECO:0000256" key="12">
    <source>
        <dbReference type="ARBA" id="ARBA00023209"/>
    </source>
</evidence>
<dbReference type="EMBL" id="JANDBC010000001">
    <property type="protein sequence ID" value="MCP9290107.1"/>
    <property type="molecule type" value="Genomic_DNA"/>
</dbReference>
<dbReference type="InterPro" id="IPR043130">
    <property type="entry name" value="CDP-OH_PTrfase_TM_dom"/>
</dbReference>
<evidence type="ECO:0000256" key="2">
    <source>
        <dbReference type="ARBA" id="ARBA00005042"/>
    </source>
</evidence>
<dbReference type="PANTHER" id="PTHR14269">
    <property type="entry name" value="CDP-DIACYLGLYCEROL--GLYCEROL-3-PHOSPHATE 3-PHOSPHATIDYLTRANSFERASE-RELATED"/>
    <property type="match status" value="1"/>
</dbReference>
<comment type="similarity">
    <text evidence="3 15">Belongs to the CDP-alcohol phosphatidyltransferase class-I family.</text>
</comment>
<dbReference type="Gene3D" id="1.20.120.1760">
    <property type="match status" value="1"/>
</dbReference>
<feature type="transmembrane region" description="Helical" evidence="16">
    <location>
        <begin position="7"/>
        <end position="24"/>
    </location>
</feature>
<dbReference type="GO" id="GO:0046474">
    <property type="term" value="P:glycerophospholipid biosynthetic process"/>
    <property type="evidence" value="ECO:0007669"/>
    <property type="project" value="TreeGrafter"/>
</dbReference>
<evidence type="ECO:0000256" key="9">
    <source>
        <dbReference type="ARBA" id="ARBA00022989"/>
    </source>
</evidence>
<evidence type="ECO:0000256" key="3">
    <source>
        <dbReference type="ARBA" id="ARBA00010441"/>
    </source>
</evidence>
<evidence type="ECO:0000256" key="5">
    <source>
        <dbReference type="ARBA" id="ARBA00014944"/>
    </source>
</evidence>
<gene>
    <name evidence="17" type="ORF">NM125_00775</name>
</gene>
<keyword evidence="18" id="KW-1185">Reference proteome</keyword>
<dbReference type="GO" id="GO:0008444">
    <property type="term" value="F:CDP-diacylglycerol-glycerol-3-phosphate 3-phosphatidyltransferase activity"/>
    <property type="evidence" value="ECO:0007669"/>
    <property type="project" value="UniProtKB-EC"/>
</dbReference>
<keyword evidence="13" id="KW-1208">Phospholipid metabolism</keyword>
<keyword evidence="8 16" id="KW-0812">Transmembrane</keyword>
<evidence type="ECO:0000256" key="11">
    <source>
        <dbReference type="ARBA" id="ARBA00023136"/>
    </source>
</evidence>
<evidence type="ECO:0000313" key="17">
    <source>
        <dbReference type="EMBL" id="MCP9290107.1"/>
    </source>
</evidence>
<feature type="transmembrane region" description="Helical" evidence="16">
    <location>
        <begin position="90"/>
        <end position="110"/>
    </location>
</feature>
<comment type="subcellular location">
    <subcellularLocation>
        <location evidence="1">Membrane</location>
        <topology evidence="1">Multi-pass membrane protein</topology>
    </subcellularLocation>
</comment>
<evidence type="ECO:0000256" key="14">
    <source>
        <dbReference type="ARBA" id="ARBA00048586"/>
    </source>
</evidence>
<evidence type="ECO:0000313" key="18">
    <source>
        <dbReference type="Proteomes" id="UP001139125"/>
    </source>
</evidence>
<dbReference type="PROSITE" id="PS00379">
    <property type="entry name" value="CDP_ALCOHOL_P_TRANSF"/>
    <property type="match status" value="1"/>
</dbReference>
<keyword evidence="6" id="KW-0444">Lipid biosynthesis</keyword>
<keyword evidence="9 16" id="KW-1133">Transmembrane helix</keyword>
<dbReference type="Pfam" id="PF01066">
    <property type="entry name" value="CDP-OH_P_transf"/>
    <property type="match status" value="1"/>
</dbReference>
<evidence type="ECO:0000256" key="1">
    <source>
        <dbReference type="ARBA" id="ARBA00004141"/>
    </source>
</evidence>
<name>A0A9X2L0V0_9BACT</name>
<evidence type="ECO:0000256" key="13">
    <source>
        <dbReference type="ARBA" id="ARBA00023264"/>
    </source>
</evidence>